<gene>
    <name evidence="1" type="ORF">A2570_01550</name>
</gene>
<dbReference type="Proteomes" id="UP000178570">
    <property type="component" value="Unassembled WGS sequence"/>
</dbReference>
<dbReference type="AlphaFoldDB" id="A0A1G1XJE4"/>
<protein>
    <submittedName>
        <fullName evidence="1">Uncharacterized protein</fullName>
    </submittedName>
</protein>
<evidence type="ECO:0000313" key="2">
    <source>
        <dbReference type="Proteomes" id="UP000178570"/>
    </source>
</evidence>
<proteinExistence type="predicted"/>
<organism evidence="1 2">
    <name type="scientific">Candidatus Brennerbacteria bacterium RIFOXYD1_FULL_41_16</name>
    <dbReference type="NCBI Taxonomy" id="1797529"/>
    <lineage>
        <taxon>Bacteria</taxon>
        <taxon>Candidatus Brenneribacteriota</taxon>
    </lineage>
</organism>
<accession>A0A1G1XJE4</accession>
<sequence>MTKDFKNWILLLNQIRAIPNPRTVIDPISLKENLLSRLERQESVEETKGNTKTSLAKPNRKLFNDSNFVLKDLKKLKKKLTTDFQHRNLKRN</sequence>
<dbReference type="EMBL" id="MHHY01000011">
    <property type="protein sequence ID" value="OGY40071.1"/>
    <property type="molecule type" value="Genomic_DNA"/>
</dbReference>
<reference evidence="1 2" key="1">
    <citation type="journal article" date="2016" name="Nat. Commun.">
        <title>Thousands of microbial genomes shed light on interconnected biogeochemical processes in an aquifer system.</title>
        <authorList>
            <person name="Anantharaman K."/>
            <person name="Brown C.T."/>
            <person name="Hug L.A."/>
            <person name="Sharon I."/>
            <person name="Castelle C.J."/>
            <person name="Probst A.J."/>
            <person name="Thomas B.C."/>
            <person name="Singh A."/>
            <person name="Wilkins M.J."/>
            <person name="Karaoz U."/>
            <person name="Brodie E.L."/>
            <person name="Williams K.H."/>
            <person name="Hubbard S.S."/>
            <person name="Banfield J.F."/>
        </authorList>
    </citation>
    <scope>NUCLEOTIDE SEQUENCE [LARGE SCALE GENOMIC DNA]</scope>
</reference>
<name>A0A1G1XJE4_9BACT</name>
<evidence type="ECO:0000313" key="1">
    <source>
        <dbReference type="EMBL" id="OGY40071.1"/>
    </source>
</evidence>
<comment type="caution">
    <text evidence="1">The sequence shown here is derived from an EMBL/GenBank/DDBJ whole genome shotgun (WGS) entry which is preliminary data.</text>
</comment>